<evidence type="ECO:0000313" key="3">
    <source>
        <dbReference type="EMBL" id="KAJ7614160.1"/>
    </source>
</evidence>
<organism evidence="3 4">
    <name type="scientific">Roridomyces roridus</name>
    <dbReference type="NCBI Taxonomy" id="1738132"/>
    <lineage>
        <taxon>Eukaryota</taxon>
        <taxon>Fungi</taxon>
        <taxon>Dikarya</taxon>
        <taxon>Basidiomycota</taxon>
        <taxon>Agaricomycotina</taxon>
        <taxon>Agaricomycetes</taxon>
        <taxon>Agaricomycetidae</taxon>
        <taxon>Agaricales</taxon>
        <taxon>Marasmiineae</taxon>
        <taxon>Mycenaceae</taxon>
        <taxon>Roridomyces</taxon>
    </lineage>
</organism>
<dbReference type="InterPro" id="IPR033121">
    <property type="entry name" value="PEPTIDASE_A1"/>
</dbReference>
<dbReference type="Gene3D" id="2.40.70.10">
    <property type="entry name" value="Acid Proteases"/>
    <property type="match status" value="2"/>
</dbReference>
<dbReference type="Pfam" id="PF00026">
    <property type="entry name" value="Asp"/>
    <property type="match status" value="1"/>
</dbReference>
<comment type="similarity">
    <text evidence="1">Belongs to the peptidase A1 family.</text>
</comment>
<comment type="caution">
    <text evidence="3">The sequence shown here is derived from an EMBL/GenBank/DDBJ whole genome shotgun (WGS) entry which is preliminary data.</text>
</comment>
<protein>
    <submittedName>
        <fullName evidence="3">Aspartic peptidase domain-containing protein</fullName>
    </submittedName>
</protein>
<dbReference type="EMBL" id="JARKIF010000027">
    <property type="protein sequence ID" value="KAJ7614160.1"/>
    <property type="molecule type" value="Genomic_DNA"/>
</dbReference>
<dbReference type="CDD" id="cd05471">
    <property type="entry name" value="pepsin_like"/>
    <property type="match status" value="1"/>
</dbReference>
<gene>
    <name evidence="3" type="ORF">FB45DRAFT_728346</name>
</gene>
<feature type="non-terminal residue" evidence="3">
    <location>
        <position position="1"/>
    </location>
</feature>
<feature type="domain" description="Peptidase A1" evidence="2">
    <location>
        <begin position="1"/>
        <end position="301"/>
    </location>
</feature>
<dbReference type="InterPro" id="IPR034164">
    <property type="entry name" value="Pepsin-like_dom"/>
</dbReference>
<reference evidence="3" key="1">
    <citation type="submission" date="2023-03" db="EMBL/GenBank/DDBJ databases">
        <title>Massive genome expansion in bonnet fungi (Mycena s.s.) driven by repeated elements and novel gene families across ecological guilds.</title>
        <authorList>
            <consortium name="Lawrence Berkeley National Laboratory"/>
            <person name="Harder C.B."/>
            <person name="Miyauchi S."/>
            <person name="Viragh M."/>
            <person name="Kuo A."/>
            <person name="Thoen E."/>
            <person name="Andreopoulos B."/>
            <person name="Lu D."/>
            <person name="Skrede I."/>
            <person name="Drula E."/>
            <person name="Henrissat B."/>
            <person name="Morin E."/>
            <person name="Kohler A."/>
            <person name="Barry K."/>
            <person name="LaButti K."/>
            <person name="Morin E."/>
            <person name="Salamov A."/>
            <person name="Lipzen A."/>
            <person name="Mereny Z."/>
            <person name="Hegedus B."/>
            <person name="Baldrian P."/>
            <person name="Stursova M."/>
            <person name="Weitz H."/>
            <person name="Taylor A."/>
            <person name="Grigoriev I.V."/>
            <person name="Nagy L.G."/>
            <person name="Martin F."/>
            <person name="Kauserud H."/>
        </authorList>
    </citation>
    <scope>NUCLEOTIDE SEQUENCE</scope>
    <source>
        <strain evidence="3">9284</strain>
    </source>
</reference>
<name>A0AAD7FEL4_9AGAR</name>
<proteinExistence type="inferred from homology"/>
<keyword evidence="4" id="KW-1185">Reference proteome</keyword>
<evidence type="ECO:0000313" key="4">
    <source>
        <dbReference type="Proteomes" id="UP001221142"/>
    </source>
</evidence>
<dbReference type="InterPro" id="IPR001461">
    <property type="entry name" value="Aspartic_peptidase_A1"/>
</dbReference>
<dbReference type="PANTHER" id="PTHR47966">
    <property type="entry name" value="BETA-SITE APP-CLEAVING ENZYME, ISOFORM A-RELATED"/>
    <property type="match status" value="1"/>
</dbReference>
<dbReference type="GO" id="GO:0004190">
    <property type="term" value="F:aspartic-type endopeptidase activity"/>
    <property type="evidence" value="ECO:0007669"/>
    <property type="project" value="InterPro"/>
</dbReference>
<dbReference type="AlphaFoldDB" id="A0AAD7FEL4"/>
<accession>A0AAD7FEL4</accession>
<dbReference type="SUPFAM" id="SSF50630">
    <property type="entry name" value="Acid proteases"/>
    <property type="match status" value="1"/>
</dbReference>
<sequence>FQDTGIPVSNGYSGGFVNGIIGLATVQLGPYSVAQQAFNNAKSVTLALVLDLGLDGLIGMSFAGQGDISSTGDTLQGNPNFPEDAGRAFILNVVDQTPTQNSFIAFSLSRTDDQEGTSDASFTINDVDPKYAAVQNAPILPLFPGNIGEWGFIFGGFTVDGKPVKLPPSNVDGVPPGQMVLRLDTGTPFTFMPPALIDGIYSLIPGAQNQQLHFFGPNKVWTVPCNTTAILSLQIGGQEFPIHPLDLSEVVVDPSMNLPLCVTPFATFTPAFGMDIFAGDSFMRNFYSVFNFGVENPQSVADAPSVQLLAQTNAQSASQDAVKVRASLLAQIAP</sequence>
<feature type="non-terminal residue" evidence="3">
    <location>
        <position position="334"/>
    </location>
</feature>
<dbReference type="InterPro" id="IPR021109">
    <property type="entry name" value="Peptidase_aspartic_dom_sf"/>
</dbReference>
<dbReference type="Proteomes" id="UP001221142">
    <property type="component" value="Unassembled WGS sequence"/>
</dbReference>
<dbReference type="PROSITE" id="PS51767">
    <property type="entry name" value="PEPTIDASE_A1"/>
    <property type="match status" value="1"/>
</dbReference>
<evidence type="ECO:0000259" key="2">
    <source>
        <dbReference type="PROSITE" id="PS51767"/>
    </source>
</evidence>
<dbReference type="PANTHER" id="PTHR47966:SF51">
    <property type="entry name" value="BETA-SITE APP-CLEAVING ENZYME, ISOFORM A-RELATED"/>
    <property type="match status" value="1"/>
</dbReference>
<dbReference type="GO" id="GO:0006508">
    <property type="term" value="P:proteolysis"/>
    <property type="evidence" value="ECO:0007669"/>
    <property type="project" value="InterPro"/>
</dbReference>
<evidence type="ECO:0000256" key="1">
    <source>
        <dbReference type="ARBA" id="ARBA00007447"/>
    </source>
</evidence>